<sequence length="580" mass="65931">MAKMRPSVSLDTWREYFRRGDSDIFGIIDHAIMVAAADWPKEFKSRRDRIAELLFSCKVSRCIGCDHLELSIAGDEAAVEIVGVGGGGDRGDSGVATGEGEEASVSVDEVMRIRDILSNKDDEKDSVLLESLRKLESMSMSVDILKDTEIGKAVNGLRRHSSDKISKLAKTLFAEWKRLVDQWMNTPEEMAGTEGTPESLNLSVIDEEEAFPSPPHDLDIYAPEPNGFELSQILDCLDCDGNPRHSVESKHERKSQSSAGRRPKGTNDANVVGRYCNDQQTRREEADVRPMKHSATDVVEPKRQTKQSREQMVSAIQRKPTAVTEQKRKLAGPQQDKLKALDSDSKFEFAKRKLQESYHQHENAKRQRTIQVLETIPKQNKVQKPQLKRPATRRYIYWYFWSSEFPGYELPSLILNLANPRDSSSQFSRHDELMIDIPVYFGLVLVQIDKAEMVDEMMIFKKMSVLLTEKDFVDAIVSVSLKDLTRSLFVRFEAKACPKFDLIHKTSVETVRCVGKTFMHMLSKVSREFPPRNRTHPGGLLYQRFDPTHLSLARQQVAICKETDSQYPHEIVIHWTSASA</sequence>
<accession>A0A5S9XAW1</accession>
<name>A0A5S9XAW1_ARATH</name>
<dbReference type="Gene3D" id="1.20.930.10">
    <property type="entry name" value="Conserved domain common to transcription factors TFIIS, elongin A, CRSP70"/>
    <property type="match status" value="1"/>
</dbReference>
<dbReference type="OrthoDB" id="44867at2759"/>
<dbReference type="CDD" id="cd00183">
    <property type="entry name" value="TFIIS_I"/>
    <property type="match status" value="1"/>
</dbReference>
<dbReference type="ExpressionAtlas" id="A0A5S9XAW1">
    <property type="expression patterns" value="baseline and differential"/>
</dbReference>
<reference evidence="6 7" key="1">
    <citation type="submission" date="2019-12" db="EMBL/GenBank/DDBJ databases">
        <authorList>
            <person name="Jiao W.-B."/>
            <person name="Schneeberger K."/>
        </authorList>
    </citation>
    <scope>NUCLEOTIDE SEQUENCE [LARGE SCALE GENOMIC DNA]</scope>
    <source>
        <strain evidence="7">cv. C24</strain>
    </source>
</reference>
<proteinExistence type="predicted"/>
<evidence type="ECO:0000256" key="2">
    <source>
        <dbReference type="ARBA" id="ARBA00023242"/>
    </source>
</evidence>
<dbReference type="PROSITE" id="PS51319">
    <property type="entry name" value="TFIIS_N"/>
    <property type="match status" value="1"/>
</dbReference>
<evidence type="ECO:0000259" key="5">
    <source>
        <dbReference type="PROSITE" id="PS51319"/>
    </source>
</evidence>
<evidence type="ECO:0000256" key="1">
    <source>
        <dbReference type="ARBA" id="ARBA00004123"/>
    </source>
</evidence>
<feature type="domain" description="TFIIS N-terminal" evidence="5">
    <location>
        <begin position="108"/>
        <end position="183"/>
    </location>
</feature>
<gene>
    <name evidence="6" type="ORF">C24_LOCUS12228</name>
</gene>
<dbReference type="InterPro" id="IPR035441">
    <property type="entry name" value="TFIIS/LEDGF_dom_sf"/>
</dbReference>
<feature type="region of interest" description="Disordered" evidence="4">
    <location>
        <begin position="244"/>
        <end position="337"/>
    </location>
</feature>
<keyword evidence="2 3" id="KW-0539">Nucleus</keyword>
<dbReference type="PANTHER" id="PTHR46554:SF2">
    <property type="entry name" value="TFIIS N-TERMINAL DOMAIN-CONTAINING PROTEIN"/>
    <property type="match status" value="1"/>
</dbReference>
<dbReference type="EMBL" id="CACSHJ010000089">
    <property type="protein sequence ID" value="CAA0381994.1"/>
    <property type="molecule type" value="Genomic_DNA"/>
</dbReference>
<dbReference type="Proteomes" id="UP000434276">
    <property type="component" value="Unassembled WGS sequence"/>
</dbReference>
<dbReference type="AlphaFoldDB" id="A0A5S9XAW1"/>
<dbReference type="SUPFAM" id="SSF47676">
    <property type="entry name" value="Conserved domain common to transcription factors TFIIS, elongin A, CRSP70"/>
    <property type="match status" value="1"/>
</dbReference>
<evidence type="ECO:0000256" key="3">
    <source>
        <dbReference type="PROSITE-ProRule" id="PRU00649"/>
    </source>
</evidence>
<feature type="compositionally biased region" description="Basic and acidic residues" evidence="4">
    <location>
        <begin position="244"/>
        <end position="255"/>
    </location>
</feature>
<dbReference type="InterPro" id="IPR017923">
    <property type="entry name" value="TFIIS_N"/>
</dbReference>
<dbReference type="PANTHER" id="PTHR46554">
    <property type="entry name" value="MEDIATOR OF RNA POLYMERASE II TRANSCRIPTION SUBUNIT 26A-RELATED"/>
    <property type="match status" value="1"/>
</dbReference>
<evidence type="ECO:0000256" key="4">
    <source>
        <dbReference type="SAM" id="MobiDB-lite"/>
    </source>
</evidence>
<evidence type="ECO:0000313" key="6">
    <source>
        <dbReference type="EMBL" id="CAA0381994.1"/>
    </source>
</evidence>
<comment type="subcellular location">
    <subcellularLocation>
        <location evidence="1 3">Nucleus</location>
    </subcellularLocation>
</comment>
<feature type="compositionally biased region" description="Basic and acidic residues" evidence="4">
    <location>
        <begin position="299"/>
        <end position="309"/>
    </location>
</feature>
<feature type="compositionally biased region" description="Basic and acidic residues" evidence="4">
    <location>
        <begin position="280"/>
        <end position="290"/>
    </location>
</feature>
<protein>
    <recommendedName>
        <fullName evidence="5">TFIIS N-terminal domain-containing protein</fullName>
    </recommendedName>
</protein>
<evidence type="ECO:0000313" key="7">
    <source>
        <dbReference type="Proteomes" id="UP000434276"/>
    </source>
</evidence>
<dbReference type="GO" id="GO:0005634">
    <property type="term" value="C:nucleus"/>
    <property type="evidence" value="ECO:0007669"/>
    <property type="project" value="UniProtKB-SubCell"/>
</dbReference>
<dbReference type="SMART" id="SM00509">
    <property type="entry name" value="TFS2N"/>
    <property type="match status" value="1"/>
</dbReference>
<dbReference type="InterPro" id="IPR003617">
    <property type="entry name" value="TFIIS/CRSP70_N_sub"/>
</dbReference>
<organism evidence="6 7">
    <name type="scientific">Arabidopsis thaliana</name>
    <name type="common">Mouse-ear cress</name>
    <dbReference type="NCBI Taxonomy" id="3702"/>
    <lineage>
        <taxon>Eukaryota</taxon>
        <taxon>Viridiplantae</taxon>
        <taxon>Streptophyta</taxon>
        <taxon>Embryophyta</taxon>
        <taxon>Tracheophyta</taxon>
        <taxon>Spermatophyta</taxon>
        <taxon>Magnoliopsida</taxon>
        <taxon>eudicotyledons</taxon>
        <taxon>Gunneridae</taxon>
        <taxon>Pentapetalae</taxon>
        <taxon>rosids</taxon>
        <taxon>malvids</taxon>
        <taxon>Brassicales</taxon>
        <taxon>Brassicaceae</taxon>
        <taxon>Camelineae</taxon>
        <taxon>Arabidopsis</taxon>
    </lineage>
</organism>
<dbReference type="Pfam" id="PF08711">
    <property type="entry name" value="Med26"/>
    <property type="match status" value="1"/>
</dbReference>